<comment type="caution">
    <text evidence="2">The sequence shown here is derived from an EMBL/GenBank/DDBJ whole genome shotgun (WGS) entry which is preliminary data.</text>
</comment>
<feature type="region of interest" description="Disordered" evidence="1">
    <location>
        <begin position="48"/>
        <end position="89"/>
    </location>
</feature>
<reference evidence="2 3" key="1">
    <citation type="journal article" date="2016" name="Nat. Commun.">
        <title>Thousands of microbial genomes shed light on interconnected biogeochemical processes in an aquifer system.</title>
        <authorList>
            <person name="Anantharaman K."/>
            <person name="Brown C.T."/>
            <person name="Hug L.A."/>
            <person name="Sharon I."/>
            <person name="Castelle C.J."/>
            <person name="Probst A.J."/>
            <person name="Thomas B.C."/>
            <person name="Singh A."/>
            <person name="Wilkins M.J."/>
            <person name="Karaoz U."/>
            <person name="Brodie E.L."/>
            <person name="Williams K.H."/>
            <person name="Hubbard S.S."/>
            <person name="Banfield J.F."/>
        </authorList>
    </citation>
    <scope>NUCLEOTIDE SEQUENCE [LARGE SCALE GENOMIC DNA]</scope>
</reference>
<feature type="compositionally biased region" description="Basic residues" evidence="1">
    <location>
        <begin position="79"/>
        <end position="89"/>
    </location>
</feature>
<evidence type="ECO:0000256" key="1">
    <source>
        <dbReference type="SAM" id="MobiDB-lite"/>
    </source>
</evidence>
<name>A0A1G2HRF6_9BACT</name>
<dbReference type="Proteomes" id="UP000178774">
    <property type="component" value="Unassembled WGS sequence"/>
</dbReference>
<accession>A0A1G2HRF6</accession>
<sequence length="89" mass="10296">MPSIYPNLKFSDRKFIRTEKARIRRQFLDMAKQREMISELYKKLVPSENAAPQKSAEVHAEKRGNDEGVNKSKVEKPKKVAPKKVAVKK</sequence>
<proteinExistence type="predicted"/>
<dbReference type="AlphaFoldDB" id="A0A1G2HRF6"/>
<organism evidence="2 3">
    <name type="scientific">Candidatus Staskawiczbacteria bacterium RIFCSPHIGHO2_01_FULL_41_41</name>
    <dbReference type="NCBI Taxonomy" id="1802203"/>
    <lineage>
        <taxon>Bacteria</taxon>
        <taxon>Candidatus Staskawicziibacteriota</taxon>
    </lineage>
</organism>
<protein>
    <submittedName>
        <fullName evidence="2">Uncharacterized protein</fullName>
    </submittedName>
</protein>
<feature type="compositionally biased region" description="Basic and acidic residues" evidence="1">
    <location>
        <begin position="56"/>
        <end position="78"/>
    </location>
</feature>
<evidence type="ECO:0000313" key="3">
    <source>
        <dbReference type="Proteomes" id="UP000178774"/>
    </source>
</evidence>
<gene>
    <name evidence="2" type="ORF">A2822_00350</name>
</gene>
<evidence type="ECO:0000313" key="2">
    <source>
        <dbReference type="EMBL" id="OGZ65126.1"/>
    </source>
</evidence>
<dbReference type="EMBL" id="MHOP01000028">
    <property type="protein sequence ID" value="OGZ65126.1"/>
    <property type="molecule type" value="Genomic_DNA"/>
</dbReference>